<evidence type="ECO:0000256" key="10">
    <source>
        <dbReference type="SAM" id="Phobius"/>
    </source>
</evidence>
<evidence type="ECO:0000313" key="13">
    <source>
        <dbReference type="EMBL" id="WAL67349.1"/>
    </source>
</evidence>
<evidence type="ECO:0000256" key="8">
    <source>
        <dbReference type="ARBA" id="ARBA00048679"/>
    </source>
</evidence>
<keyword evidence="10" id="KW-0812">Transmembrane</keyword>
<protein>
    <recommendedName>
        <fullName evidence="1">non-specific serine/threonine protein kinase</fullName>
        <ecNumber evidence="1">2.7.11.1</ecNumber>
    </recommendedName>
</protein>
<feature type="transmembrane region" description="Helical" evidence="10">
    <location>
        <begin position="419"/>
        <end position="437"/>
    </location>
</feature>
<dbReference type="PROSITE" id="PS51178">
    <property type="entry name" value="PASTA"/>
    <property type="match status" value="4"/>
</dbReference>
<evidence type="ECO:0000256" key="3">
    <source>
        <dbReference type="ARBA" id="ARBA00022679"/>
    </source>
</evidence>
<dbReference type="InterPro" id="IPR011009">
    <property type="entry name" value="Kinase-like_dom_sf"/>
</dbReference>
<sequence>MTPTDASLAGTLLERRYRVDALIARGGMSSVYRGADTRLDRPVAIKIMDPRFADDRSFVDRFEREARSAARLHHPNVVTVHDQGVDGAHIFLVMELVAGGTLRDLLDERGRLEVPLALSVAEQMLAALAAAHQAGLVHRDVKPENVLIGQAGTPPTGVVKVADFGLVRAVASSGTTSSSIILGTVAYLSPEQVTTGMAAERGDVYSTGVVLYEMLTGQVPYTGDTAISVAYRHVNDDVPAPGASTPGLPPEVDELVLRATRRDQEGRPADAGAFLEELRRVRASLGLEPVPIPVPAPKAAPTPTPTPAPTPTPTSAPTPAPQPSSVRPPWAVGDAERTIPAMSPVAPPPQADMATSFTAAAPMAGPRGTRAMVRPPQAPQGPQPPRTGHSPVPPQEPEPGPSGVKAKLTALLRDKRARWAVGALAAVVLLIVVLSSLSGGQKSSRTVTVPQVAGMDRATAAKILSDNGFSTKFTQQRNNTVAAGLAIRSDPSAGTGALRGTEVTVVLSTGRPTVPDIGANTSLNQAETAIIAAELVPAHDESADQYSTTVAEGNVISVSPQPGTQLDLGSKVTIVVSKGRPPQPVPDVTGMSHDDAFTFLRQQGFEPYDAGAEFSQNVPAGNVTRTTPAAGGQIQGSSLRVGVYVSNAVQVPSVLGHSIEEAMQMLQQAGLQPDLKGRDRGFGLVIQQEPNAGELVKKGSKVNLRAIP</sequence>
<dbReference type="Gene3D" id="3.30.10.20">
    <property type="match status" value="4"/>
</dbReference>
<reference evidence="13" key="1">
    <citation type="submission" date="2022-11" db="EMBL/GenBank/DDBJ databases">
        <authorList>
            <person name="Mo P."/>
        </authorList>
    </citation>
    <scope>NUCLEOTIDE SEQUENCE</scope>
    <source>
        <strain evidence="13">HUAS 11-8</strain>
    </source>
</reference>
<dbReference type="Gene3D" id="3.30.200.20">
    <property type="entry name" value="Phosphorylase Kinase, domain 1"/>
    <property type="match status" value="1"/>
</dbReference>
<proteinExistence type="predicted"/>
<name>A0ABY7B5Z0_9PSEU</name>
<dbReference type="Pfam" id="PF00069">
    <property type="entry name" value="Pkinase"/>
    <property type="match status" value="1"/>
</dbReference>
<dbReference type="CDD" id="cd06577">
    <property type="entry name" value="PASTA_pknB"/>
    <property type="match status" value="4"/>
</dbReference>
<keyword evidence="5" id="KW-0418">Kinase</keyword>
<dbReference type="InterPro" id="IPR005543">
    <property type="entry name" value="PASTA_dom"/>
</dbReference>
<feature type="compositionally biased region" description="Pro residues" evidence="9">
    <location>
        <begin position="376"/>
        <end position="400"/>
    </location>
</feature>
<accession>A0ABY7B5Z0</accession>
<dbReference type="PANTHER" id="PTHR43289">
    <property type="entry name" value="MITOGEN-ACTIVATED PROTEIN KINASE KINASE KINASE 20-RELATED"/>
    <property type="match status" value="1"/>
</dbReference>
<dbReference type="InterPro" id="IPR008271">
    <property type="entry name" value="Ser/Thr_kinase_AS"/>
</dbReference>
<evidence type="ECO:0000256" key="4">
    <source>
        <dbReference type="ARBA" id="ARBA00022741"/>
    </source>
</evidence>
<evidence type="ECO:0000256" key="1">
    <source>
        <dbReference type="ARBA" id="ARBA00012513"/>
    </source>
</evidence>
<dbReference type="EC" id="2.7.11.1" evidence="1"/>
<evidence type="ECO:0000256" key="7">
    <source>
        <dbReference type="ARBA" id="ARBA00047899"/>
    </source>
</evidence>
<dbReference type="PROSITE" id="PS00108">
    <property type="entry name" value="PROTEIN_KINASE_ST"/>
    <property type="match status" value="1"/>
</dbReference>
<dbReference type="CDD" id="cd14014">
    <property type="entry name" value="STKc_PknB_like"/>
    <property type="match status" value="1"/>
</dbReference>
<dbReference type="Proteomes" id="UP001163203">
    <property type="component" value="Chromosome"/>
</dbReference>
<dbReference type="SUPFAM" id="SSF56112">
    <property type="entry name" value="Protein kinase-like (PK-like)"/>
    <property type="match status" value="1"/>
</dbReference>
<dbReference type="PROSITE" id="PS50011">
    <property type="entry name" value="PROTEIN_KINASE_DOM"/>
    <property type="match status" value="1"/>
</dbReference>
<keyword evidence="3" id="KW-0808">Transferase</keyword>
<dbReference type="PANTHER" id="PTHR43289:SF34">
    <property type="entry name" value="SERINE_THREONINE-PROTEIN KINASE YBDM-RELATED"/>
    <property type="match status" value="1"/>
</dbReference>
<dbReference type="Gene3D" id="1.10.510.10">
    <property type="entry name" value="Transferase(Phosphotransferase) domain 1"/>
    <property type="match status" value="1"/>
</dbReference>
<evidence type="ECO:0000259" key="12">
    <source>
        <dbReference type="PROSITE" id="PS51178"/>
    </source>
</evidence>
<keyword evidence="4" id="KW-0547">Nucleotide-binding</keyword>
<dbReference type="SUPFAM" id="SSF54184">
    <property type="entry name" value="Penicillin-binding protein 2x (pbp-2x), c-terminal domain"/>
    <property type="match status" value="1"/>
</dbReference>
<feature type="region of interest" description="Disordered" evidence="9">
    <location>
        <begin position="289"/>
        <end position="331"/>
    </location>
</feature>
<feature type="domain" description="PASTA" evidence="12">
    <location>
        <begin position="647"/>
        <end position="708"/>
    </location>
</feature>
<feature type="domain" description="Protein kinase" evidence="11">
    <location>
        <begin position="17"/>
        <end position="279"/>
    </location>
</feature>
<feature type="domain" description="PASTA" evidence="12">
    <location>
        <begin position="443"/>
        <end position="509"/>
    </location>
</feature>
<organism evidence="13 14">
    <name type="scientific">Amycolatopsis cynarae</name>
    <dbReference type="NCBI Taxonomy" id="2995223"/>
    <lineage>
        <taxon>Bacteria</taxon>
        <taxon>Bacillati</taxon>
        <taxon>Actinomycetota</taxon>
        <taxon>Actinomycetes</taxon>
        <taxon>Pseudonocardiales</taxon>
        <taxon>Pseudonocardiaceae</taxon>
        <taxon>Amycolatopsis</taxon>
    </lineage>
</organism>
<feature type="domain" description="PASTA" evidence="12">
    <location>
        <begin position="510"/>
        <end position="578"/>
    </location>
</feature>
<dbReference type="RefSeq" id="WP_268757458.1">
    <property type="nucleotide sequence ID" value="NZ_CP113836.1"/>
</dbReference>
<keyword evidence="2" id="KW-0723">Serine/threonine-protein kinase</keyword>
<gene>
    <name evidence="13" type="ORF">ORV05_06060</name>
</gene>
<feature type="domain" description="PASTA" evidence="12">
    <location>
        <begin position="580"/>
        <end position="645"/>
    </location>
</feature>
<keyword evidence="10" id="KW-1133">Transmembrane helix</keyword>
<feature type="region of interest" description="Disordered" evidence="9">
    <location>
        <begin position="363"/>
        <end position="403"/>
    </location>
</feature>
<evidence type="ECO:0000256" key="2">
    <source>
        <dbReference type="ARBA" id="ARBA00022527"/>
    </source>
</evidence>
<evidence type="ECO:0000256" key="9">
    <source>
        <dbReference type="SAM" id="MobiDB-lite"/>
    </source>
</evidence>
<dbReference type="Pfam" id="PF03793">
    <property type="entry name" value="PASTA"/>
    <property type="match status" value="4"/>
</dbReference>
<evidence type="ECO:0000313" key="14">
    <source>
        <dbReference type="Proteomes" id="UP001163203"/>
    </source>
</evidence>
<keyword evidence="10" id="KW-0472">Membrane</keyword>
<evidence type="ECO:0000256" key="5">
    <source>
        <dbReference type="ARBA" id="ARBA00022777"/>
    </source>
</evidence>
<keyword evidence="6" id="KW-0067">ATP-binding</keyword>
<evidence type="ECO:0000259" key="11">
    <source>
        <dbReference type="PROSITE" id="PS50011"/>
    </source>
</evidence>
<dbReference type="EMBL" id="CP113836">
    <property type="protein sequence ID" value="WAL67349.1"/>
    <property type="molecule type" value="Genomic_DNA"/>
</dbReference>
<comment type="catalytic activity">
    <reaction evidence="7">
        <text>L-threonyl-[protein] + ATP = O-phospho-L-threonyl-[protein] + ADP + H(+)</text>
        <dbReference type="Rhea" id="RHEA:46608"/>
        <dbReference type="Rhea" id="RHEA-COMP:11060"/>
        <dbReference type="Rhea" id="RHEA-COMP:11605"/>
        <dbReference type="ChEBI" id="CHEBI:15378"/>
        <dbReference type="ChEBI" id="CHEBI:30013"/>
        <dbReference type="ChEBI" id="CHEBI:30616"/>
        <dbReference type="ChEBI" id="CHEBI:61977"/>
        <dbReference type="ChEBI" id="CHEBI:456216"/>
        <dbReference type="EC" id="2.7.11.1"/>
    </reaction>
</comment>
<evidence type="ECO:0000256" key="6">
    <source>
        <dbReference type="ARBA" id="ARBA00022840"/>
    </source>
</evidence>
<dbReference type="InterPro" id="IPR000719">
    <property type="entry name" value="Prot_kinase_dom"/>
</dbReference>
<dbReference type="SMART" id="SM00740">
    <property type="entry name" value="PASTA"/>
    <property type="match status" value="4"/>
</dbReference>
<keyword evidence="14" id="KW-1185">Reference proteome</keyword>
<dbReference type="SMART" id="SM00220">
    <property type="entry name" value="S_TKc"/>
    <property type="match status" value="1"/>
</dbReference>
<comment type="catalytic activity">
    <reaction evidence="8">
        <text>L-seryl-[protein] + ATP = O-phospho-L-seryl-[protein] + ADP + H(+)</text>
        <dbReference type="Rhea" id="RHEA:17989"/>
        <dbReference type="Rhea" id="RHEA-COMP:9863"/>
        <dbReference type="Rhea" id="RHEA-COMP:11604"/>
        <dbReference type="ChEBI" id="CHEBI:15378"/>
        <dbReference type="ChEBI" id="CHEBI:29999"/>
        <dbReference type="ChEBI" id="CHEBI:30616"/>
        <dbReference type="ChEBI" id="CHEBI:83421"/>
        <dbReference type="ChEBI" id="CHEBI:456216"/>
        <dbReference type="EC" id="2.7.11.1"/>
    </reaction>
</comment>
<feature type="compositionally biased region" description="Pro residues" evidence="9">
    <location>
        <begin position="290"/>
        <end position="322"/>
    </location>
</feature>